<proteinExistence type="predicted"/>
<dbReference type="Proteomes" id="UP000095281">
    <property type="component" value="Unplaced"/>
</dbReference>
<organism evidence="1 2">
    <name type="scientific">Meloidogyne hapla</name>
    <name type="common">Root-knot nematode worm</name>
    <dbReference type="NCBI Taxonomy" id="6305"/>
    <lineage>
        <taxon>Eukaryota</taxon>
        <taxon>Metazoa</taxon>
        <taxon>Ecdysozoa</taxon>
        <taxon>Nematoda</taxon>
        <taxon>Chromadorea</taxon>
        <taxon>Rhabditida</taxon>
        <taxon>Tylenchina</taxon>
        <taxon>Tylenchomorpha</taxon>
        <taxon>Tylenchoidea</taxon>
        <taxon>Meloidogynidae</taxon>
        <taxon>Meloidogyninae</taxon>
        <taxon>Meloidogyne</taxon>
    </lineage>
</organism>
<keyword evidence="1" id="KW-1185">Reference proteome</keyword>
<reference evidence="2" key="1">
    <citation type="submission" date="2016-11" db="UniProtKB">
        <authorList>
            <consortium name="WormBaseParasite"/>
        </authorList>
    </citation>
    <scope>IDENTIFICATION</scope>
</reference>
<dbReference type="AlphaFoldDB" id="A0A1I8BHX4"/>
<dbReference type="WBParaSite" id="MhA1_Contig2326.frz3.gene2">
    <property type="protein sequence ID" value="MhA1_Contig2326.frz3.gene2"/>
    <property type="gene ID" value="MhA1_Contig2326.frz3.gene2"/>
</dbReference>
<protein>
    <submittedName>
        <fullName evidence="2">Uncharacterized protein</fullName>
    </submittedName>
</protein>
<evidence type="ECO:0000313" key="2">
    <source>
        <dbReference type="WBParaSite" id="MhA1_Contig2326.frz3.gene2"/>
    </source>
</evidence>
<evidence type="ECO:0000313" key="1">
    <source>
        <dbReference type="Proteomes" id="UP000095281"/>
    </source>
</evidence>
<accession>A0A1I8BHX4</accession>
<name>A0A1I8BHX4_MELHA</name>
<sequence>MVEIEKELFCILVDIVKGFNRIFENRCKTKNVTDDELFKMRRKLHFERLSCILAEAVEINWEDLQEKKQLEIIKFILELNNDKGKFWIEKIKNRKNELKLIKEQWDMDNNSKGKDEYNYLNPEGFQLMEFDLNVKKTKNVDLDLFKNNYLNNELNTIENAKIILTKALNNWKSKNNFIDKYKITGTYEFGFKSIEDVEINIIFLNYEESNLEKYFGSDLTICTPLLSQNCKGNSLYCFLCKESLEELKITTDDLNKYANNDYKSIVIKIEGIKCIIEAKSSFYKYETLQTLLEKNLIKNSKAFTTAFIILNLWAKSCKIDF</sequence>